<dbReference type="EC" id="3.6.4.12" evidence="1"/>
<sequence>APAASVSSANTTINTRIKAGQIVEHERFGMGEVLKIEGEDENTKATISFKNAGNKQLLLRFARLKVVE</sequence>
<organism evidence="1">
    <name type="scientific">termite gut metagenome</name>
    <dbReference type="NCBI Taxonomy" id="433724"/>
    <lineage>
        <taxon>unclassified sequences</taxon>
        <taxon>metagenomes</taxon>
        <taxon>organismal metagenomes</taxon>
    </lineage>
</organism>
<keyword evidence="1" id="KW-0067">ATP-binding</keyword>
<dbReference type="GO" id="GO:0016787">
    <property type="term" value="F:hydrolase activity"/>
    <property type="evidence" value="ECO:0007669"/>
    <property type="project" value="UniProtKB-KW"/>
</dbReference>
<protein>
    <submittedName>
        <fullName evidence="1">ATP-dependent DNA helicase PcrA</fullName>
        <ecNumber evidence="1">3.6.4.12</ecNumber>
    </submittedName>
</protein>
<accession>A0A5J4PCR1</accession>
<keyword evidence="1" id="KW-0347">Helicase</keyword>
<reference evidence="1" key="1">
    <citation type="submission" date="2019-03" db="EMBL/GenBank/DDBJ databases">
        <title>Single cell metagenomics reveals metabolic interactions within the superorganism composed of flagellate Streblomastix strix and complex community of Bacteroidetes bacteria on its surface.</title>
        <authorList>
            <person name="Treitli S.C."/>
            <person name="Kolisko M."/>
            <person name="Husnik F."/>
            <person name="Keeling P."/>
            <person name="Hampl V."/>
        </authorList>
    </citation>
    <scope>NUCLEOTIDE SEQUENCE</scope>
    <source>
        <strain evidence="1">STM</strain>
    </source>
</reference>
<dbReference type="EMBL" id="SNRY01009682">
    <property type="protein sequence ID" value="KAA6306740.1"/>
    <property type="molecule type" value="Genomic_DNA"/>
</dbReference>
<feature type="non-terminal residue" evidence="1">
    <location>
        <position position="1"/>
    </location>
</feature>
<evidence type="ECO:0000313" key="1">
    <source>
        <dbReference type="EMBL" id="KAA6306740.1"/>
    </source>
</evidence>
<keyword evidence="1" id="KW-0547">Nucleotide-binding</keyword>
<name>A0A5J4PCR1_9ZZZZ</name>
<keyword evidence="1" id="KW-0378">Hydrolase</keyword>
<comment type="caution">
    <text evidence="1">The sequence shown here is derived from an EMBL/GenBank/DDBJ whole genome shotgun (WGS) entry which is preliminary data.</text>
</comment>
<dbReference type="Pfam" id="PF21196">
    <property type="entry name" value="PcrA_UvrD_tudor"/>
    <property type="match status" value="1"/>
</dbReference>
<dbReference type="AlphaFoldDB" id="A0A5J4PCR1"/>
<gene>
    <name evidence="1" type="ORF">EZS27_041597</name>
</gene>
<proteinExistence type="predicted"/>
<dbReference type="GO" id="GO:0003678">
    <property type="term" value="F:DNA helicase activity"/>
    <property type="evidence" value="ECO:0007669"/>
    <property type="project" value="UniProtKB-EC"/>
</dbReference>